<keyword evidence="3" id="KW-1185">Reference proteome</keyword>
<dbReference type="PROSITE" id="PS51257">
    <property type="entry name" value="PROKAR_LIPOPROTEIN"/>
    <property type="match status" value="1"/>
</dbReference>
<evidence type="ECO:0000313" key="3">
    <source>
        <dbReference type="Proteomes" id="UP000468717"/>
    </source>
</evidence>
<evidence type="ECO:0008006" key="4">
    <source>
        <dbReference type="Google" id="ProtNLM"/>
    </source>
</evidence>
<dbReference type="AlphaFoldDB" id="A0A6I1ICX5"/>
<evidence type="ECO:0000256" key="1">
    <source>
        <dbReference type="SAM" id="MobiDB-lite"/>
    </source>
</evidence>
<dbReference type="EMBL" id="WFLI01000008">
    <property type="protein sequence ID" value="KAB8065267.1"/>
    <property type="molecule type" value="Genomic_DNA"/>
</dbReference>
<name>A0A6I1ICX5_9BURK</name>
<dbReference type="Proteomes" id="UP000468717">
    <property type="component" value="Unassembled WGS sequence"/>
</dbReference>
<feature type="region of interest" description="Disordered" evidence="1">
    <location>
        <begin position="34"/>
        <end position="64"/>
    </location>
</feature>
<protein>
    <recommendedName>
        <fullName evidence="4">Lipoprotein</fullName>
    </recommendedName>
</protein>
<dbReference type="RefSeq" id="WP_152282341.1">
    <property type="nucleotide sequence ID" value="NZ_WFLI01000008.1"/>
</dbReference>
<proteinExistence type="predicted"/>
<reference evidence="2 3" key="1">
    <citation type="submission" date="2019-10" db="EMBL/GenBank/DDBJ databases">
        <title>Three novel species isolated from a subtropical stream in China.</title>
        <authorList>
            <person name="Lu H."/>
        </authorList>
    </citation>
    <scope>NUCLEOTIDE SEQUENCE [LARGE SCALE GENOMIC DNA]</scope>
    <source>
        <strain evidence="2 3">FT13W</strain>
    </source>
</reference>
<organism evidence="2 3">
    <name type="scientific">Janthinobacterium violaceinigrum</name>
    <dbReference type="NCBI Taxonomy" id="2654252"/>
    <lineage>
        <taxon>Bacteria</taxon>
        <taxon>Pseudomonadati</taxon>
        <taxon>Pseudomonadota</taxon>
        <taxon>Betaproteobacteria</taxon>
        <taxon>Burkholderiales</taxon>
        <taxon>Oxalobacteraceae</taxon>
        <taxon>Janthinobacterium</taxon>
    </lineage>
</organism>
<comment type="caution">
    <text evidence="2">The sequence shown here is derived from an EMBL/GenBank/DDBJ whole genome shotgun (WGS) entry which is preliminary data.</text>
</comment>
<gene>
    <name evidence="2" type="ORF">GCN75_09710</name>
</gene>
<sequence length="64" mass="6749">MKTMMWAVFFLMLGGCASKPPELLFADGSGRIPVHGARTAVPPPDEVPDAEPAQPNADPATKQS</sequence>
<accession>A0A6I1ICX5</accession>
<evidence type="ECO:0000313" key="2">
    <source>
        <dbReference type="EMBL" id="KAB8065267.1"/>
    </source>
</evidence>